<dbReference type="Proteomes" id="UP000813385">
    <property type="component" value="Unassembled WGS sequence"/>
</dbReference>
<dbReference type="InterPro" id="IPR040662">
    <property type="entry name" value="Tfb2_C"/>
</dbReference>
<comment type="function">
    <text evidence="9">Component of the general transcription and DNA repair factor IIH (TFIIH) core complex which is involved in general and transcription-coupled nucleotide excision repair (NER) of damaged DNA.</text>
</comment>
<keyword evidence="4 9" id="KW-0227">DNA damage</keyword>
<feature type="domain" description="Transcription factor Tfb2 C-terminal" evidence="10">
    <location>
        <begin position="407"/>
        <end position="472"/>
    </location>
</feature>
<dbReference type="PANTHER" id="PTHR13152">
    <property type="entry name" value="TFIIH, POLYPEPTIDE 4"/>
    <property type="match status" value="1"/>
</dbReference>
<dbReference type="EMBL" id="JAGPXD010000001">
    <property type="protein sequence ID" value="KAH7375337.1"/>
    <property type="molecule type" value="Genomic_DNA"/>
</dbReference>
<evidence type="ECO:0000256" key="3">
    <source>
        <dbReference type="ARBA" id="ARBA00007132"/>
    </source>
</evidence>
<dbReference type="Gene3D" id="3.30.70.2610">
    <property type="match status" value="1"/>
</dbReference>
<evidence type="ECO:0000256" key="6">
    <source>
        <dbReference type="ARBA" id="ARBA00023163"/>
    </source>
</evidence>
<comment type="function">
    <text evidence="1">Component of the general transcription and DNA repair factor IIH (TFIIH) core complex, which is involved in general and transcription-coupled nucleotide excision repair (NER) of damaged DNA and, when complexed to TFIIK, in RNA transcription by RNA polymerase II. In NER, TFIIH acts by opening DNA around the lesion to allow the excision of the damaged oligonucleotide and its replacement by a new DNA fragment. In transcription, TFIIH has an essential role in transcription initiation. When the pre-initiation complex (PIC) has been established, TFIIH is required for promoter opening and promoter escape. Phosphorylation of the C-terminal tail (CTD) of the largest subunit of RNA polymerase II by the kinase module TFIIK controls the initiation of transcription.</text>
</comment>
<evidence type="ECO:0000256" key="1">
    <source>
        <dbReference type="ARBA" id="ARBA00002817"/>
    </source>
</evidence>
<keyword evidence="5 9" id="KW-0805">Transcription regulation</keyword>
<keyword evidence="6 9" id="KW-0804">Transcription</keyword>
<dbReference type="Pfam" id="PF18307">
    <property type="entry name" value="Tfb2_C"/>
    <property type="match status" value="1"/>
</dbReference>
<dbReference type="PANTHER" id="PTHR13152:SF0">
    <property type="entry name" value="GENERAL TRANSCRIPTION FACTOR IIH SUBUNIT 4"/>
    <property type="match status" value="1"/>
</dbReference>
<comment type="similarity">
    <text evidence="3 9">Belongs to the TFB2 family.</text>
</comment>
<evidence type="ECO:0000313" key="11">
    <source>
        <dbReference type="EMBL" id="KAH7375337.1"/>
    </source>
</evidence>
<gene>
    <name evidence="11" type="ORF">B0T11DRAFT_270143</name>
</gene>
<evidence type="ECO:0000256" key="2">
    <source>
        <dbReference type="ARBA" id="ARBA00004123"/>
    </source>
</evidence>
<name>A0A8K0TRV7_9PEZI</name>
<evidence type="ECO:0000256" key="8">
    <source>
        <dbReference type="ARBA" id="ARBA00023242"/>
    </source>
</evidence>
<keyword evidence="8 9" id="KW-0539">Nucleus</keyword>
<evidence type="ECO:0000256" key="5">
    <source>
        <dbReference type="ARBA" id="ARBA00023015"/>
    </source>
</evidence>
<evidence type="ECO:0000256" key="9">
    <source>
        <dbReference type="RuleBase" id="RU364024"/>
    </source>
</evidence>
<dbReference type="FunFam" id="3.30.70.2610:FF:000001">
    <property type="entry name" value="General transcription factor IIH subunit 4"/>
    <property type="match status" value="1"/>
</dbReference>
<dbReference type="GO" id="GO:0005675">
    <property type="term" value="C:transcription factor TFIIH holo complex"/>
    <property type="evidence" value="ECO:0007669"/>
    <property type="project" value="TreeGrafter"/>
</dbReference>
<dbReference type="GO" id="GO:0001671">
    <property type="term" value="F:ATPase activator activity"/>
    <property type="evidence" value="ECO:0007669"/>
    <property type="project" value="InterPro"/>
</dbReference>
<evidence type="ECO:0000256" key="7">
    <source>
        <dbReference type="ARBA" id="ARBA00023204"/>
    </source>
</evidence>
<comment type="caution">
    <text evidence="11">The sequence shown here is derived from an EMBL/GenBank/DDBJ whole genome shotgun (WGS) entry which is preliminary data.</text>
</comment>
<dbReference type="Pfam" id="PF03849">
    <property type="entry name" value="Tfb2"/>
    <property type="match status" value="1"/>
</dbReference>
<evidence type="ECO:0000259" key="10">
    <source>
        <dbReference type="Pfam" id="PF18307"/>
    </source>
</evidence>
<evidence type="ECO:0000313" key="12">
    <source>
        <dbReference type="Proteomes" id="UP000813385"/>
    </source>
</evidence>
<dbReference type="GO" id="GO:0006289">
    <property type="term" value="P:nucleotide-excision repair"/>
    <property type="evidence" value="ECO:0007669"/>
    <property type="project" value="InterPro"/>
</dbReference>
<dbReference type="OrthoDB" id="364513at2759"/>
<keyword evidence="12" id="KW-1185">Reference proteome</keyword>
<evidence type="ECO:0000256" key="4">
    <source>
        <dbReference type="ARBA" id="ARBA00022763"/>
    </source>
</evidence>
<dbReference type="GO" id="GO:0003690">
    <property type="term" value="F:double-stranded DNA binding"/>
    <property type="evidence" value="ECO:0007669"/>
    <property type="project" value="TreeGrafter"/>
</dbReference>
<reference evidence="11" key="1">
    <citation type="journal article" date="2021" name="Nat. Commun.">
        <title>Genetic determinants of endophytism in the Arabidopsis root mycobiome.</title>
        <authorList>
            <person name="Mesny F."/>
            <person name="Miyauchi S."/>
            <person name="Thiergart T."/>
            <person name="Pickel B."/>
            <person name="Atanasova L."/>
            <person name="Karlsson M."/>
            <person name="Huettel B."/>
            <person name="Barry K.W."/>
            <person name="Haridas S."/>
            <person name="Chen C."/>
            <person name="Bauer D."/>
            <person name="Andreopoulos W."/>
            <person name="Pangilinan J."/>
            <person name="LaButti K."/>
            <person name="Riley R."/>
            <person name="Lipzen A."/>
            <person name="Clum A."/>
            <person name="Drula E."/>
            <person name="Henrissat B."/>
            <person name="Kohler A."/>
            <person name="Grigoriev I.V."/>
            <person name="Martin F.M."/>
            <person name="Hacquard S."/>
        </authorList>
    </citation>
    <scope>NUCLEOTIDE SEQUENCE</scope>
    <source>
        <strain evidence="11">MPI-CAGE-AT-0016</strain>
    </source>
</reference>
<dbReference type="AlphaFoldDB" id="A0A8K0TRV7"/>
<sequence length="477" mass="53713">MSGVLGQSLQLADYLEKLPGTTFKKLYLQPSTAFAIFRCMLPPLGKTIVCWLLYMPKPYQLDELDARIAVGAKRQKDQALTTLRGLHIIQFSHPSQGRAQEIHLTPNFKTSIQLALEGGGEHKSFGVPSSLPIPPEVTIDFLDRHARNKWDAILHYIVNCAVPGVVDSGGPKASVKDLLLAGNLIRREGGRTVITQTGFTFLLQRQNAQVWTLLLLWLERAPDASLGLQNTDMLSFLFLLASLELGKAYDTNSLPEERQNMLPTLMDFGLVYIPSHKPQQYFPTRLATDLTNTARTHVNRSLSDGFDEASRASGESKGSIILETNFRIYAYTNSPLQIAVLTLFSRPSVRFPDMVSGRLTRESIRRAITFGITADQIISYLAAHAHEQMHRFSAAEGKPVLAPTVVDQIRLWQLETERMKATSGFLFRDFDDDKEYAEIAGFADEIGVLVWKNDRRRMFFASKHEAIRDFLKMRKRT</sequence>
<dbReference type="NCBIfam" id="TIGR00625">
    <property type="entry name" value="tfb2"/>
    <property type="match status" value="1"/>
</dbReference>
<proteinExistence type="inferred from homology"/>
<comment type="subcellular location">
    <subcellularLocation>
        <location evidence="2 9">Nucleus</location>
    </subcellularLocation>
</comment>
<dbReference type="GO" id="GO:0000439">
    <property type="term" value="C:transcription factor TFIIH core complex"/>
    <property type="evidence" value="ECO:0007669"/>
    <property type="project" value="InterPro"/>
</dbReference>
<dbReference type="InterPro" id="IPR004598">
    <property type="entry name" value="TFIIH_p52/Tfb2"/>
</dbReference>
<accession>A0A8K0TRV7</accession>
<keyword evidence="7 9" id="KW-0234">DNA repair</keyword>
<dbReference type="GO" id="GO:0006366">
    <property type="term" value="P:transcription by RNA polymerase II"/>
    <property type="evidence" value="ECO:0007669"/>
    <property type="project" value="UniProtKB-ARBA"/>
</dbReference>
<organism evidence="11 12">
    <name type="scientific">Plectosphaerella cucumerina</name>
    <dbReference type="NCBI Taxonomy" id="40658"/>
    <lineage>
        <taxon>Eukaryota</taxon>
        <taxon>Fungi</taxon>
        <taxon>Dikarya</taxon>
        <taxon>Ascomycota</taxon>
        <taxon>Pezizomycotina</taxon>
        <taxon>Sordariomycetes</taxon>
        <taxon>Hypocreomycetidae</taxon>
        <taxon>Glomerellales</taxon>
        <taxon>Plectosphaerellaceae</taxon>
        <taxon>Plectosphaerella</taxon>
    </lineage>
</organism>
<protein>
    <recommendedName>
        <fullName evidence="9">RNA polymerase II transcription factor B subunit 2</fullName>
    </recommendedName>
</protein>